<keyword evidence="6" id="KW-1185">Reference proteome</keyword>
<accession>H2ZPL4</accession>
<reference evidence="5" key="3">
    <citation type="submission" date="2025-09" db="UniProtKB">
        <authorList>
            <consortium name="Ensembl"/>
        </authorList>
    </citation>
    <scope>IDENTIFICATION</scope>
</reference>
<reference evidence="6" key="1">
    <citation type="submission" date="2003-08" db="EMBL/GenBank/DDBJ databases">
        <authorList>
            <person name="Birren B."/>
            <person name="Nusbaum C."/>
            <person name="Abebe A."/>
            <person name="Abouelleil A."/>
            <person name="Adekoya E."/>
            <person name="Ait-zahra M."/>
            <person name="Allen N."/>
            <person name="Allen T."/>
            <person name="An P."/>
            <person name="Anderson M."/>
            <person name="Anderson S."/>
            <person name="Arachchi H."/>
            <person name="Armbruster J."/>
            <person name="Bachantsang P."/>
            <person name="Baldwin J."/>
            <person name="Barry A."/>
            <person name="Bayul T."/>
            <person name="Blitshsteyn B."/>
            <person name="Bloom T."/>
            <person name="Blye J."/>
            <person name="Boguslavskiy L."/>
            <person name="Borowsky M."/>
            <person name="Boukhgalter B."/>
            <person name="Brunache A."/>
            <person name="Butler J."/>
            <person name="Calixte N."/>
            <person name="Calvo S."/>
            <person name="Camarata J."/>
            <person name="Campo K."/>
            <person name="Chang J."/>
            <person name="Cheshatsang Y."/>
            <person name="Citroen M."/>
            <person name="Collymore A."/>
            <person name="Considine T."/>
            <person name="Cook A."/>
            <person name="Cooke P."/>
            <person name="Corum B."/>
            <person name="Cuomo C."/>
            <person name="David R."/>
            <person name="Dawoe T."/>
            <person name="Degray S."/>
            <person name="Dodge S."/>
            <person name="Dooley K."/>
            <person name="Dorje P."/>
            <person name="Dorjee K."/>
            <person name="Dorris L."/>
            <person name="Duffey N."/>
            <person name="Dupes A."/>
            <person name="Elkins T."/>
            <person name="Engels R."/>
            <person name="Erickson J."/>
            <person name="Farina A."/>
            <person name="Faro S."/>
            <person name="Ferreira P."/>
            <person name="Fischer H."/>
            <person name="Fitzgerald M."/>
            <person name="Foley K."/>
            <person name="Gage D."/>
            <person name="Galagan J."/>
            <person name="Gearin G."/>
            <person name="Gnerre S."/>
            <person name="Gnirke A."/>
            <person name="Goyette A."/>
            <person name="Graham J."/>
            <person name="Grandbois E."/>
            <person name="Gyaltsen K."/>
            <person name="Hafez N."/>
            <person name="Hagopian D."/>
            <person name="Hagos B."/>
            <person name="Hall J."/>
            <person name="Hatcher B."/>
            <person name="Heller A."/>
            <person name="Higgins H."/>
            <person name="Honan T."/>
            <person name="Horn A."/>
            <person name="Houde N."/>
            <person name="Hughes L."/>
            <person name="Hulme W."/>
            <person name="Husby E."/>
            <person name="Iliev I."/>
            <person name="Jaffe D."/>
            <person name="Jones C."/>
            <person name="Kamal M."/>
            <person name="Kamat A."/>
            <person name="Kamvysselis M."/>
            <person name="Karlsson E."/>
            <person name="Kells C."/>
            <person name="Kieu A."/>
            <person name="Kisner P."/>
            <person name="Kodira C."/>
            <person name="Kulbokas E."/>
            <person name="Labutti K."/>
            <person name="Lama D."/>
            <person name="Landers T."/>
            <person name="Leger J."/>
            <person name="Levine S."/>
            <person name="Lewis D."/>
            <person name="Lewis T."/>
            <person name="Lindblad-toh K."/>
            <person name="Liu X."/>
            <person name="Lokyitsang T."/>
            <person name="Lokyitsang Y."/>
            <person name="Lucien O."/>
            <person name="Lui A."/>
            <person name="Ma L.J."/>
            <person name="Mabbitt R."/>
            <person name="Macdonald J."/>
            <person name="Maclean C."/>
            <person name="Major J."/>
            <person name="Manning J."/>
            <person name="Marabella R."/>
            <person name="Maru K."/>
            <person name="Matthews C."/>
            <person name="Mauceli E."/>
            <person name="Mccarthy M."/>
            <person name="Mcdonough S."/>
            <person name="Mcghee T."/>
            <person name="Meldrim J."/>
            <person name="Meneus L."/>
            <person name="Mesirov J."/>
            <person name="Mihalev A."/>
            <person name="Mihova T."/>
            <person name="Mikkelsen T."/>
            <person name="Mlenga V."/>
            <person name="Moru K."/>
            <person name="Mozes J."/>
            <person name="Mulrain L."/>
            <person name="Munson G."/>
            <person name="Naylor J."/>
            <person name="Newes C."/>
            <person name="Nguyen C."/>
            <person name="Nguyen N."/>
            <person name="Nguyen T."/>
            <person name="Nicol R."/>
            <person name="Nielsen C."/>
            <person name="Nizzari M."/>
            <person name="Norbu C."/>
            <person name="Norbu N."/>
            <person name="O'donnell P."/>
            <person name="Okoawo O."/>
            <person name="O'leary S."/>
            <person name="Omotosho B."/>
            <person name="O'neill K."/>
            <person name="Osman S."/>
            <person name="Parker S."/>
            <person name="Perrin D."/>
            <person name="Phunkhang P."/>
            <person name="Piqani B."/>
            <person name="Purcell S."/>
            <person name="Rachupka T."/>
            <person name="Ramasamy U."/>
            <person name="Rameau R."/>
            <person name="Ray V."/>
            <person name="Raymond C."/>
            <person name="Retta R."/>
            <person name="Richardson S."/>
            <person name="Rise C."/>
            <person name="Rodriguez J."/>
            <person name="Rogers J."/>
            <person name="Rogov P."/>
            <person name="Rutman M."/>
            <person name="Schupbach R."/>
            <person name="Seaman C."/>
            <person name="Settipalli S."/>
            <person name="Sharpe T."/>
            <person name="Sheridan J."/>
            <person name="Sherpa N."/>
            <person name="Shi J."/>
            <person name="Smirnov S."/>
            <person name="Smith C."/>
            <person name="Sougnez C."/>
            <person name="Spencer B."/>
            <person name="Stalker J."/>
            <person name="Stange-thomann N."/>
            <person name="Stavropoulos S."/>
            <person name="Stetson K."/>
            <person name="Stone C."/>
            <person name="Stone S."/>
            <person name="Stubbs M."/>
            <person name="Talamas J."/>
            <person name="Tchuinga P."/>
            <person name="Tenzing P."/>
            <person name="Tesfaye S."/>
            <person name="Theodore J."/>
            <person name="Thoulutsang Y."/>
            <person name="Topham K."/>
            <person name="Towey S."/>
            <person name="Tsamla T."/>
            <person name="Tsomo N."/>
            <person name="Vallee D."/>
            <person name="Vassiliev H."/>
            <person name="Venkataraman V."/>
            <person name="Vinson J."/>
            <person name="Vo A."/>
            <person name="Wade C."/>
            <person name="Wang S."/>
            <person name="Wangchuk T."/>
            <person name="Wangdi T."/>
            <person name="Whittaker C."/>
            <person name="Wilkinson J."/>
            <person name="Wu Y."/>
            <person name="Wyman D."/>
            <person name="Yadav S."/>
            <person name="Yang S."/>
            <person name="Yang X."/>
            <person name="Yeager S."/>
            <person name="Yee E."/>
            <person name="Young G."/>
            <person name="Zainoun J."/>
            <person name="Zembeck L."/>
            <person name="Zimmer A."/>
            <person name="Zody M."/>
            <person name="Lander E."/>
        </authorList>
    </citation>
    <scope>NUCLEOTIDE SEQUENCE [LARGE SCALE GENOMIC DNA]</scope>
</reference>
<protein>
    <recommendedName>
        <fullName evidence="7">VWFA domain-containing protein</fullName>
    </recommendedName>
</protein>
<dbReference type="STRING" id="51511.ENSCSAVP00000019530"/>
<dbReference type="PANTHER" id="PTHR22588">
    <property type="entry name" value="VWFA DOMAIN-CONTAINING PROTEIN"/>
    <property type="match status" value="1"/>
</dbReference>
<dbReference type="Gene3D" id="2.10.70.10">
    <property type="entry name" value="Complement Module, domain 1"/>
    <property type="match status" value="2"/>
</dbReference>
<dbReference type="Ensembl" id="ENSCSAVT00000019741.1">
    <property type="protein sequence ID" value="ENSCSAVP00000019530.1"/>
    <property type="gene ID" value="ENSCSAVG00000011453.1"/>
</dbReference>
<dbReference type="CDD" id="cd01450">
    <property type="entry name" value="vWFA_subfamily_ECM"/>
    <property type="match status" value="1"/>
</dbReference>
<feature type="domain" description="VWFA" evidence="3">
    <location>
        <begin position="165"/>
        <end position="343"/>
    </location>
</feature>
<dbReference type="SUPFAM" id="SSF53300">
    <property type="entry name" value="vWA-like"/>
    <property type="match status" value="1"/>
</dbReference>
<keyword evidence="2" id="KW-0768">Sushi</keyword>
<dbReference type="SMART" id="SM00327">
    <property type="entry name" value="VWA"/>
    <property type="match status" value="1"/>
</dbReference>
<reference evidence="5" key="2">
    <citation type="submission" date="2025-08" db="UniProtKB">
        <authorList>
            <consortium name="Ensembl"/>
        </authorList>
    </citation>
    <scope>IDENTIFICATION</scope>
</reference>
<dbReference type="PROSITE" id="PS50234">
    <property type="entry name" value="VWFA"/>
    <property type="match status" value="1"/>
</dbReference>
<evidence type="ECO:0000256" key="1">
    <source>
        <dbReference type="ARBA" id="ARBA00023157"/>
    </source>
</evidence>
<evidence type="ECO:0008006" key="7">
    <source>
        <dbReference type="Google" id="ProtNLM"/>
    </source>
</evidence>
<dbReference type="PROSITE" id="PS50923">
    <property type="entry name" value="SUSHI"/>
    <property type="match status" value="1"/>
</dbReference>
<dbReference type="GeneTree" id="ENSGT00940000163557"/>
<dbReference type="InterPro" id="IPR000436">
    <property type="entry name" value="Sushi_SCR_CCP_dom"/>
</dbReference>
<name>H2ZPL4_CIOSA</name>
<dbReference type="Proteomes" id="UP000007875">
    <property type="component" value="Unassembled WGS sequence"/>
</dbReference>
<evidence type="ECO:0000313" key="5">
    <source>
        <dbReference type="Ensembl" id="ENSCSAVP00000019530.1"/>
    </source>
</evidence>
<sequence>MNGNSVLTCGEGVPGNVIGAWNSVAPTCQPKRCAPAPASPTNGVRACTNGNFLNSVCEYGCNDYHTRVGPLYSTCIEQADGSLVFDNPAPVCNPNQCPEQGPLRHGAMSCSDGNNAPSTCQFECLDSGYQLYPADITQNTCRNDSQWNIPRPCCTRPCPPFAVMDAVFVLDSSSSIGNTNWGTMKGFVRNVLGSFVLSPDAARFSVFRYNRRVDNTTQILLNEFTTNIDDFLNKFDDIPYDGSGTWTGQALRHAKETILLPRNGNRPGVKDVVLVITDGRSQDNVATISNELRAQGVLIYALGIVPPIGSLDETQLLEIAGSQENLLIATSFSNLDQQFSGQLSTQICGNPCPDN</sequence>
<evidence type="ECO:0000313" key="6">
    <source>
        <dbReference type="Proteomes" id="UP000007875"/>
    </source>
</evidence>
<dbReference type="PRINTS" id="PR00453">
    <property type="entry name" value="VWFADOMAIN"/>
</dbReference>
<dbReference type="Pfam" id="PF00092">
    <property type="entry name" value="VWA"/>
    <property type="match status" value="1"/>
</dbReference>
<feature type="domain" description="Sushi" evidence="4">
    <location>
        <begin position="95"/>
        <end position="156"/>
    </location>
</feature>
<evidence type="ECO:0000256" key="2">
    <source>
        <dbReference type="PROSITE-ProRule" id="PRU00302"/>
    </source>
</evidence>
<dbReference type="SUPFAM" id="SSF57535">
    <property type="entry name" value="Complement control module/SCR domain"/>
    <property type="match status" value="2"/>
</dbReference>
<dbReference type="AlphaFoldDB" id="H2ZPL4"/>
<dbReference type="InterPro" id="IPR052229">
    <property type="entry name" value="Collagen-VI/PIF"/>
</dbReference>
<dbReference type="Gene3D" id="3.40.50.410">
    <property type="entry name" value="von Willebrand factor, type A domain"/>
    <property type="match status" value="1"/>
</dbReference>
<dbReference type="PANTHER" id="PTHR22588:SF3">
    <property type="entry name" value="VWFA DOMAIN-CONTAINING PROTEIN"/>
    <property type="match status" value="1"/>
</dbReference>
<dbReference type="SMART" id="SM00032">
    <property type="entry name" value="CCP"/>
    <property type="match status" value="2"/>
</dbReference>
<dbReference type="InterPro" id="IPR036465">
    <property type="entry name" value="vWFA_dom_sf"/>
</dbReference>
<organism evidence="5 6">
    <name type="scientific">Ciona savignyi</name>
    <name type="common">Pacific transparent sea squirt</name>
    <dbReference type="NCBI Taxonomy" id="51511"/>
    <lineage>
        <taxon>Eukaryota</taxon>
        <taxon>Metazoa</taxon>
        <taxon>Chordata</taxon>
        <taxon>Tunicata</taxon>
        <taxon>Ascidiacea</taxon>
        <taxon>Phlebobranchia</taxon>
        <taxon>Cionidae</taxon>
        <taxon>Ciona</taxon>
    </lineage>
</organism>
<dbReference type="InterPro" id="IPR035976">
    <property type="entry name" value="Sushi/SCR/CCP_sf"/>
</dbReference>
<keyword evidence="1" id="KW-1015">Disulfide bond</keyword>
<dbReference type="InParanoid" id="H2ZPL4"/>
<proteinExistence type="predicted"/>
<comment type="caution">
    <text evidence="2">Lacks conserved residue(s) required for the propagation of feature annotation.</text>
</comment>
<evidence type="ECO:0000259" key="4">
    <source>
        <dbReference type="PROSITE" id="PS50923"/>
    </source>
</evidence>
<dbReference type="CDD" id="cd00033">
    <property type="entry name" value="CCP"/>
    <property type="match status" value="2"/>
</dbReference>
<evidence type="ECO:0000259" key="3">
    <source>
        <dbReference type="PROSITE" id="PS50234"/>
    </source>
</evidence>
<dbReference type="eggNOG" id="KOG1217">
    <property type="taxonomic scope" value="Eukaryota"/>
</dbReference>
<dbReference type="InterPro" id="IPR002035">
    <property type="entry name" value="VWF_A"/>
</dbReference>
<dbReference type="HOGENOM" id="CLU_008905_3_0_1"/>